<protein>
    <submittedName>
        <fullName evidence="1">Uncharacterized protein</fullName>
    </submittedName>
</protein>
<dbReference type="AlphaFoldDB" id="A0A2P7BQ36"/>
<comment type="caution">
    <text evidence="1">The sequence shown here is derived from an EMBL/GenBank/DDBJ whole genome shotgun (WGS) entry which is preliminary data.</text>
</comment>
<sequence>MISALQEAHEYFAERADADHNGISYVPNAEMRLQVEIEEALRRAGAPTTSLAVPLPIVPGFVFDGEDRSSEAI</sequence>
<dbReference type="EMBL" id="PGGO01000008">
    <property type="protein sequence ID" value="PSH68564.1"/>
    <property type="molecule type" value="Genomic_DNA"/>
</dbReference>
<gene>
    <name evidence="1" type="ORF">CU102_12430</name>
</gene>
<organism evidence="1 2">
    <name type="scientific">Phyllobacterium brassicacearum</name>
    <dbReference type="NCBI Taxonomy" id="314235"/>
    <lineage>
        <taxon>Bacteria</taxon>
        <taxon>Pseudomonadati</taxon>
        <taxon>Pseudomonadota</taxon>
        <taxon>Alphaproteobacteria</taxon>
        <taxon>Hyphomicrobiales</taxon>
        <taxon>Phyllobacteriaceae</taxon>
        <taxon>Phyllobacterium</taxon>
    </lineage>
</organism>
<evidence type="ECO:0000313" key="2">
    <source>
        <dbReference type="Proteomes" id="UP000241444"/>
    </source>
</evidence>
<reference evidence="2" key="1">
    <citation type="submission" date="2017-11" db="EMBL/GenBank/DDBJ databases">
        <authorList>
            <person name="Kuznetsova I."/>
            <person name="Sazanova A."/>
            <person name="Chirak E."/>
            <person name="Safronova V."/>
            <person name="Willems A."/>
        </authorList>
    </citation>
    <scope>NUCLEOTIDE SEQUENCE [LARGE SCALE GENOMIC DNA]</scope>
    <source>
        <strain evidence="2">STM 196</strain>
    </source>
</reference>
<name>A0A2P7BQ36_9HYPH</name>
<proteinExistence type="predicted"/>
<keyword evidence="2" id="KW-1185">Reference proteome</keyword>
<accession>A0A2P7BQ36</accession>
<dbReference type="Proteomes" id="UP000241444">
    <property type="component" value="Unassembled WGS sequence"/>
</dbReference>
<evidence type="ECO:0000313" key="1">
    <source>
        <dbReference type="EMBL" id="PSH68564.1"/>
    </source>
</evidence>